<accession>A0AA88DWJ4</accession>
<gene>
    <name evidence="1" type="ORF">TIFTF001_031223</name>
</gene>
<organism evidence="1 2">
    <name type="scientific">Ficus carica</name>
    <name type="common">Common fig</name>
    <dbReference type="NCBI Taxonomy" id="3494"/>
    <lineage>
        <taxon>Eukaryota</taxon>
        <taxon>Viridiplantae</taxon>
        <taxon>Streptophyta</taxon>
        <taxon>Embryophyta</taxon>
        <taxon>Tracheophyta</taxon>
        <taxon>Spermatophyta</taxon>
        <taxon>Magnoliopsida</taxon>
        <taxon>eudicotyledons</taxon>
        <taxon>Gunneridae</taxon>
        <taxon>Pentapetalae</taxon>
        <taxon>rosids</taxon>
        <taxon>fabids</taxon>
        <taxon>Rosales</taxon>
        <taxon>Moraceae</taxon>
        <taxon>Ficeae</taxon>
        <taxon>Ficus</taxon>
    </lineage>
</organism>
<dbReference type="Gramene" id="FCD_00021791-RA">
    <property type="protein sequence ID" value="FCD_00021791-RA:cds"/>
    <property type="gene ID" value="FCD_00021791"/>
</dbReference>
<evidence type="ECO:0000313" key="1">
    <source>
        <dbReference type="EMBL" id="GMN62146.1"/>
    </source>
</evidence>
<evidence type="ECO:0000313" key="2">
    <source>
        <dbReference type="Proteomes" id="UP001187192"/>
    </source>
</evidence>
<dbReference type="Proteomes" id="UP001187192">
    <property type="component" value="Unassembled WGS sequence"/>
</dbReference>
<reference evidence="1" key="1">
    <citation type="submission" date="2023-07" db="EMBL/GenBank/DDBJ databases">
        <title>draft genome sequence of fig (Ficus carica).</title>
        <authorList>
            <person name="Takahashi T."/>
            <person name="Nishimura K."/>
        </authorList>
    </citation>
    <scope>NUCLEOTIDE SEQUENCE</scope>
</reference>
<keyword evidence="2" id="KW-1185">Reference proteome</keyword>
<protein>
    <submittedName>
        <fullName evidence="1">Uncharacterized protein</fullName>
    </submittedName>
</protein>
<dbReference type="EMBL" id="BTGU01000124">
    <property type="protein sequence ID" value="GMN62146.1"/>
    <property type="molecule type" value="Genomic_DNA"/>
</dbReference>
<name>A0AA88DWJ4_FICCA</name>
<sequence>MLEFEDFIRRLTNEKNNAQDSSGKAIIELLDDSHYEQPPKPHLYVKLLENQLDGVKRLSANLLKANNRLKQTCWITALKDSSQRRFKSMVEFYESYGFDFAKNNYRAINNREVNDDDIDYQ</sequence>
<dbReference type="AlphaFoldDB" id="A0AA88DWJ4"/>
<comment type="caution">
    <text evidence="1">The sequence shown here is derived from an EMBL/GenBank/DDBJ whole genome shotgun (WGS) entry which is preliminary data.</text>
</comment>
<proteinExistence type="predicted"/>